<organism evidence="1 2">
    <name type="scientific">Mucilaginibacter polytrichastri</name>
    <dbReference type="NCBI Taxonomy" id="1302689"/>
    <lineage>
        <taxon>Bacteria</taxon>
        <taxon>Pseudomonadati</taxon>
        <taxon>Bacteroidota</taxon>
        <taxon>Sphingobacteriia</taxon>
        <taxon>Sphingobacteriales</taxon>
        <taxon>Sphingobacteriaceae</taxon>
        <taxon>Mucilaginibacter</taxon>
    </lineage>
</organism>
<accession>A0A1Q5ZZ17</accession>
<reference evidence="1 2" key="1">
    <citation type="submission" date="2016-11" db="EMBL/GenBank/DDBJ databases">
        <title>Whole Genome Sequencing of Mucilaginibacter polytrichastri RG4-7(T) isolated from the moss sample.</title>
        <authorList>
            <person name="Li Y."/>
        </authorList>
    </citation>
    <scope>NUCLEOTIDE SEQUENCE [LARGE SCALE GENOMIC DNA]</scope>
    <source>
        <strain evidence="1 2">RG4-7</strain>
    </source>
</reference>
<dbReference type="AlphaFoldDB" id="A0A1Q5ZZ17"/>
<keyword evidence="2" id="KW-1185">Reference proteome</keyword>
<evidence type="ECO:0000313" key="2">
    <source>
        <dbReference type="Proteomes" id="UP000186720"/>
    </source>
</evidence>
<dbReference type="OrthoDB" id="1441010at2"/>
<name>A0A1Q5ZZ17_9SPHI</name>
<protein>
    <submittedName>
        <fullName evidence="1">Uncharacterized protein</fullName>
    </submittedName>
</protein>
<proteinExistence type="predicted"/>
<gene>
    <name evidence="1" type="ORF">RG47T_2446</name>
</gene>
<dbReference type="Proteomes" id="UP000186720">
    <property type="component" value="Unassembled WGS sequence"/>
</dbReference>
<evidence type="ECO:0000313" key="1">
    <source>
        <dbReference type="EMBL" id="OKS86988.1"/>
    </source>
</evidence>
<dbReference type="EMBL" id="MPPL01000001">
    <property type="protein sequence ID" value="OKS86988.1"/>
    <property type="molecule type" value="Genomic_DNA"/>
</dbReference>
<comment type="caution">
    <text evidence="1">The sequence shown here is derived from an EMBL/GenBank/DDBJ whole genome shotgun (WGS) entry which is preliminary data.</text>
</comment>
<sequence length="218" mass="25520">MLTYYKDTPHFSVQLSLIKNEVKITQRWKYTWTSKLGATAWTYPEKRKFHAAADKLIWSVWGTPFELTPTPDSVLPEKYHARPLRVYFDIEWVLGTNQHWDVNATKIPRGSFEQSFIIWETRKISLDSEDTVSTLKKFSRPKNYYQRGVVHEYGHTIGNIPYTAGRHGDEYLNSSPYLHDFPSIMNVGEQVRKRHLDYVKQVVNTLIPGLKFNVSKPL</sequence>
<dbReference type="STRING" id="1302689.RG47T_2446"/>
<dbReference type="RefSeq" id="WP_074489659.1">
    <property type="nucleotide sequence ID" value="NZ_FPAM01000005.1"/>
</dbReference>